<evidence type="ECO:0000256" key="6">
    <source>
        <dbReference type="HAMAP-Rule" id="MF_01885"/>
    </source>
</evidence>
<keyword evidence="3 6" id="KW-0808">Transferase</keyword>
<proteinExistence type="inferred from homology"/>
<keyword evidence="2 6" id="KW-0489">Methyltransferase</keyword>
<dbReference type="EC" id="2.1.1.207" evidence="6"/>
<dbReference type="PANTHER" id="PTHR42971">
    <property type="entry name" value="TRNA (CYTIDINE(34)-2'-O)-METHYLTRANSFERASE"/>
    <property type="match status" value="1"/>
</dbReference>
<reference evidence="9 10" key="1">
    <citation type="submission" date="2020-08" db="EMBL/GenBank/DDBJ databases">
        <title>Genomic Encyclopedia of Type Strains, Phase IV (KMG-IV): sequencing the most valuable type-strain genomes for metagenomic binning, comparative biology and taxonomic classification.</title>
        <authorList>
            <person name="Goeker M."/>
        </authorList>
    </citation>
    <scope>NUCLEOTIDE SEQUENCE [LARGE SCALE GENOMIC DNA]</scope>
    <source>
        <strain evidence="9 10">DSM 22198</strain>
    </source>
</reference>
<gene>
    <name evidence="6" type="primary">trmL</name>
    <name evidence="9" type="ORF">FHS74_000325</name>
</gene>
<feature type="domain" description="tRNA/rRNA methyltransferase SpoU type" evidence="8">
    <location>
        <begin position="96"/>
        <end position="156"/>
    </location>
</feature>
<evidence type="ECO:0000256" key="7">
    <source>
        <dbReference type="PIRSR" id="PIRSR029256-1"/>
    </source>
</evidence>
<dbReference type="PIRSF" id="PIRSF029256">
    <property type="entry name" value="SpoU_TrmH_prd"/>
    <property type="match status" value="1"/>
</dbReference>
<dbReference type="GO" id="GO:0005737">
    <property type="term" value="C:cytoplasm"/>
    <property type="evidence" value="ECO:0007669"/>
    <property type="project" value="UniProtKB-SubCell"/>
</dbReference>
<evidence type="ECO:0000256" key="2">
    <source>
        <dbReference type="ARBA" id="ARBA00022603"/>
    </source>
</evidence>
<evidence type="ECO:0000313" key="10">
    <source>
        <dbReference type="Proteomes" id="UP000539175"/>
    </source>
</evidence>
<keyword evidence="4 6" id="KW-0949">S-adenosyl-L-methionine</keyword>
<evidence type="ECO:0000313" key="9">
    <source>
        <dbReference type="EMBL" id="MBB6249792.1"/>
    </source>
</evidence>
<dbReference type="GO" id="GO:0008175">
    <property type="term" value="F:tRNA methyltransferase activity"/>
    <property type="evidence" value="ECO:0007669"/>
    <property type="project" value="UniProtKB-UniRule"/>
</dbReference>
<organism evidence="9 10">
    <name type="scientific">Nitrospirillum iridis</name>
    <dbReference type="NCBI Taxonomy" id="765888"/>
    <lineage>
        <taxon>Bacteria</taxon>
        <taxon>Pseudomonadati</taxon>
        <taxon>Pseudomonadota</taxon>
        <taxon>Alphaproteobacteria</taxon>
        <taxon>Rhodospirillales</taxon>
        <taxon>Azospirillaceae</taxon>
        <taxon>Nitrospirillum</taxon>
    </lineage>
</organism>
<dbReference type="InterPro" id="IPR029028">
    <property type="entry name" value="Alpha/beta_knot_MTases"/>
</dbReference>
<sequence>MRIALYQPDIPQNAGTLMRLGACLNVGIDIIEPCGFVLDDRRLRRSGMDYLEGVDLVRHTSWSAFEARRRANGQAPDGAGLSPAPGNAGVPRLLLLTTRAAVCYTDFVFQPDDILLLGRESAGVPEEVHTAADARLVIPLRPGLRSLNVAMAAAMVVGEAVRQLDAWPR</sequence>
<comment type="function">
    <text evidence="6">Methylates the ribose at the nucleotide 34 wobble position in the two leucyl isoacceptors tRNA(Leu)(CmAA) and tRNA(Leu)(cmnm5UmAA). Catalyzes the methyl transfer from S-adenosyl-L-methionine to the 2'-OH of the wobble nucleotide.</text>
</comment>
<accession>A0A7X0EAQ0</accession>
<keyword evidence="1 6" id="KW-0963">Cytoplasm</keyword>
<dbReference type="Gene3D" id="3.40.1280.10">
    <property type="match status" value="1"/>
</dbReference>
<feature type="binding site" evidence="6 7">
    <location>
        <position position="138"/>
    </location>
    <ligand>
        <name>S-adenosyl-L-methionine</name>
        <dbReference type="ChEBI" id="CHEBI:59789"/>
    </ligand>
</feature>
<dbReference type="AlphaFoldDB" id="A0A7X0EAQ0"/>
<comment type="catalytic activity">
    <reaction evidence="6">
        <text>cytidine(34) in tRNA + S-adenosyl-L-methionine = 2'-O-methylcytidine(34) in tRNA + S-adenosyl-L-homocysteine + H(+)</text>
        <dbReference type="Rhea" id="RHEA:43084"/>
        <dbReference type="Rhea" id="RHEA-COMP:10331"/>
        <dbReference type="Rhea" id="RHEA-COMP:10332"/>
        <dbReference type="ChEBI" id="CHEBI:15378"/>
        <dbReference type="ChEBI" id="CHEBI:57856"/>
        <dbReference type="ChEBI" id="CHEBI:59789"/>
        <dbReference type="ChEBI" id="CHEBI:74495"/>
        <dbReference type="ChEBI" id="CHEBI:82748"/>
        <dbReference type="EC" id="2.1.1.207"/>
    </reaction>
</comment>
<evidence type="ECO:0000256" key="3">
    <source>
        <dbReference type="ARBA" id="ARBA00022679"/>
    </source>
</evidence>
<evidence type="ECO:0000256" key="5">
    <source>
        <dbReference type="ARBA" id="ARBA00022694"/>
    </source>
</evidence>
<dbReference type="PANTHER" id="PTHR42971:SF1">
    <property type="entry name" value="TRNA (CYTIDINE(34)-2'-O)-METHYLTRANSFERASE"/>
    <property type="match status" value="1"/>
</dbReference>
<dbReference type="SUPFAM" id="SSF75217">
    <property type="entry name" value="alpha/beta knot"/>
    <property type="match status" value="1"/>
</dbReference>
<dbReference type="InterPro" id="IPR016914">
    <property type="entry name" value="TrmL"/>
</dbReference>
<keyword evidence="10" id="KW-1185">Reference proteome</keyword>
<dbReference type="InterPro" id="IPR029026">
    <property type="entry name" value="tRNA_m1G_MTases_N"/>
</dbReference>
<feature type="binding site" evidence="6 7">
    <location>
        <position position="118"/>
    </location>
    <ligand>
        <name>S-adenosyl-L-methionine</name>
        <dbReference type="ChEBI" id="CHEBI:59789"/>
    </ligand>
</feature>
<protein>
    <recommendedName>
        <fullName evidence="6">tRNA (cytidine(34)-2'-O)-methyltransferase</fullName>
        <ecNumber evidence="6">2.1.1.207</ecNumber>
    </recommendedName>
    <alternativeName>
        <fullName evidence="6">tRNA (cytidine/uridine-2'-O-)-methyltransferase TrmL</fullName>
    </alternativeName>
</protein>
<name>A0A7X0EAQ0_9PROT</name>
<comment type="caution">
    <text evidence="9">The sequence shown here is derived from an EMBL/GenBank/DDBJ whole genome shotgun (WGS) entry which is preliminary data.</text>
</comment>
<dbReference type="GO" id="GO:0003723">
    <property type="term" value="F:RNA binding"/>
    <property type="evidence" value="ECO:0007669"/>
    <property type="project" value="InterPro"/>
</dbReference>
<comment type="subcellular location">
    <subcellularLocation>
        <location evidence="6">Cytoplasm</location>
    </subcellularLocation>
</comment>
<evidence type="ECO:0000256" key="4">
    <source>
        <dbReference type="ARBA" id="ARBA00022691"/>
    </source>
</evidence>
<dbReference type="InterPro" id="IPR001537">
    <property type="entry name" value="SpoU_MeTrfase"/>
</dbReference>
<feature type="domain" description="tRNA/rRNA methyltransferase SpoU type" evidence="8">
    <location>
        <begin position="2"/>
        <end position="72"/>
    </location>
</feature>
<dbReference type="HAMAP" id="MF_01885">
    <property type="entry name" value="tRNA_methyltr_TrmL"/>
    <property type="match status" value="1"/>
</dbReference>
<feature type="binding site" evidence="6 7">
    <location>
        <position position="146"/>
    </location>
    <ligand>
        <name>S-adenosyl-L-methionine</name>
        <dbReference type="ChEBI" id="CHEBI:59789"/>
    </ligand>
</feature>
<keyword evidence="5 6" id="KW-0819">tRNA processing</keyword>
<dbReference type="Pfam" id="PF00588">
    <property type="entry name" value="SpoU_methylase"/>
    <property type="match status" value="2"/>
</dbReference>
<dbReference type="GO" id="GO:0002130">
    <property type="term" value="P:wobble position ribose methylation"/>
    <property type="evidence" value="ECO:0007669"/>
    <property type="project" value="TreeGrafter"/>
</dbReference>
<feature type="binding site" evidence="6 7">
    <location>
        <position position="96"/>
    </location>
    <ligand>
        <name>S-adenosyl-L-methionine</name>
        <dbReference type="ChEBI" id="CHEBI:59789"/>
    </ligand>
</feature>
<dbReference type="Proteomes" id="UP000539175">
    <property type="component" value="Unassembled WGS sequence"/>
</dbReference>
<dbReference type="CDD" id="cd18094">
    <property type="entry name" value="SpoU-like_TrmL"/>
    <property type="match status" value="1"/>
</dbReference>
<dbReference type="RefSeq" id="WP_184796827.1">
    <property type="nucleotide sequence ID" value="NZ_JACIIZ010000001.1"/>
</dbReference>
<comment type="catalytic activity">
    <reaction evidence="6">
        <text>5-carboxymethylaminomethyluridine(34) in tRNA(Leu) + S-adenosyl-L-methionine = 5-carboxymethylaminomethyl-2'-O-methyluridine(34) in tRNA(Leu) + S-adenosyl-L-homocysteine + H(+)</text>
        <dbReference type="Rhea" id="RHEA:43088"/>
        <dbReference type="Rhea" id="RHEA-COMP:10333"/>
        <dbReference type="Rhea" id="RHEA-COMP:10334"/>
        <dbReference type="ChEBI" id="CHEBI:15378"/>
        <dbReference type="ChEBI" id="CHEBI:57856"/>
        <dbReference type="ChEBI" id="CHEBI:59789"/>
        <dbReference type="ChEBI" id="CHEBI:74508"/>
        <dbReference type="ChEBI" id="CHEBI:74511"/>
        <dbReference type="EC" id="2.1.1.207"/>
    </reaction>
</comment>
<comment type="similarity">
    <text evidence="6">Belongs to the class IV-like SAM-binding methyltransferase superfamily. RNA methyltransferase TrmH family. TrmL subfamily.</text>
</comment>
<evidence type="ECO:0000259" key="8">
    <source>
        <dbReference type="Pfam" id="PF00588"/>
    </source>
</evidence>
<comment type="subunit">
    <text evidence="6">Homodimer.</text>
</comment>
<evidence type="ECO:0000256" key="1">
    <source>
        <dbReference type="ARBA" id="ARBA00022490"/>
    </source>
</evidence>
<dbReference type="GO" id="GO:0008757">
    <property type="term" value="F:S-adenosylmethionine-dependent methyltransferase activity"/>
    <property type="evidence" value="ECO:0007669"/>
    <property type="project" value="UniProtKB-UniRule"/>
</dbReference>
<dbReference type="EMBL" id="JACIIZ010000001">
    <property type="protein sequence ID" value="MBB6249792.1"/>
    <property type="molecule type" value="Genomic_DNA"/>
</dbReference>